<protein>
    <submittedName>
        <fullName evidence="3">Cell surface protein</fullName>
    </submittedName>
</protein>
<dbReference type="InterPro" id="IPR006637">
    <property type="entry name" value="ChW"/>
</dbReference>
<dbReference type="eggNOG" id="COG5492">
    <property type="taxonomic scope" value="Bacteria"/>
</dbReference>
<gene>
    <name evidence="3" type="ordered locus">Awo_c34130</name>
</gene>
<dbReference type="RefSeq" id="WP_014357732.1">
    <property type="nucleotide sequence ID" value="NC_016894.1"/>
</dbReference>
<keyword evidence="4" id="KW-1185">Reference proteome</keyword>
<dbReference type="Gene3D" id="3.40.50.12480">
    <property type="match status" value="1"/>
</dbReference>
<dbReference type="InterPro" id="IPR044060">
    <property type="entry name" value="Bacterial_rp_domain"/>
</dbReference>
<name>H6LBL6_ACEWD</name>
<dbReference type="InterPro" id="IPR022038">
    <property type="entry name" value="Ig-like_bact"/>
</dbReference>
<organism evidence="3 4">
    <name type="scientific">Acetobacterium woodii (strain ATCC 29683 / DSM 1030 / JCM 2381 / KCTC 1655 / WB1)</name>
    <dbReference type="NCBI Taxonomy" id="931626"/>
    <lineage>
        <taxon>Bacteria</taxon>
        <taxon>Bacillati</taxon>
        <taxon>Bacillota</taxon>
        <taxon>Clostridia</taxon>
        <taxon>Eubacteriales</taxon>
        <taxon>Eubacteriaceae</taxon>
        <taxon>Acetobacterium</taxon>
    </lineage>
</organism>
<feature type="domain" description="Ig-like" evidence="1">
    <location>
        <begin position="1208"/>
        <end position="1282"/>
    </location>
</feature>
<dbReference type="KEGG" id="awo:Awo_c34130"/>
<evidence type="ECO:0000313" key="4">
    <source>
        <dbReference type="Proteomes" id="UP000007177"/>
    </source>
</evidence>
<dbReference type="STRING" id="931626.Awo_c34130"/>
<dbReference type="eggNOG" id="COG2730">
    <property type="taxonomic scope" value="Bacteria"/>
</dbReference>
<reference evidence="4" key="1">
    <citation type="submission" date="2011-07" db="EMBL/GenBank/DDBJ databases">
        <title>Complete genome sequence of Acetobacterium woodii.</title>
        <authorList>
            <person name="Poehlein A."/>
            <person name="Schmidt S."/>
            <person name="Kaster A.-K."/>
            <person name="Goenrich M."/>
            <person name="Vollmers J."/>
            <person name="Thuermer A."/>
            <person name="Gottschalk G."/>
            <person name="Thauer R.K."/>
            <person name="Daniel R."/>
            <person name="Mueller V."/>
        </authorList>
    </citation>
    <scope>NUCLEOTIDE SEQUENCE [LARGE SCALE GENOMIC DNA]</scope>
    <source>
        <strain evidence="4">ATCC 29683 / DSM 1030 / JCM 2381 / KCTC 1655 / WB1</strain>
    </source>
</reference>
<dbReference type="InterPro" id="IPR053139">
    <property type="entry name" value="Surface_bspA-like"/>
</dbReference>
<dbReference type="Gene3D" id="2.60.40.10">
    <property type="entry name" value="Immunoglobulins"/>
    <property type="match status" value="1"/>
</dbReference>
<dbReference type="Gene3D" id="3.80.10.10">
    <property type="entry name" value="Ribonuclease Inhibitor"/>
    <property type="match status" value="2"/>
</dbReference>
<feature type="domain" description="Bacterial repeat" evidence="2">
    <location>
        <begin position="289"/>
        <end position="360"/>
    </location>
</feature>
<dbReference type="PANTHER" id="PTHR45661:SF3">
    <property type="entry name" value="IG-LIKE DOMAIN-CONTAINING PROTEIN"/>
    <property type="match status" value="1"/>
</dbReference>
<feature type="domain" description="Bacterial repeat" evidence="2">
    <location>
        <begin position="822"/>
        <end position="894"/>
    </location>
</feature>
<dbReference type="Pfam" id="PF07523">
    <property type="entry name" value="Big_3"/>
    <property type="match status" value="1"/>
</dbReference>
<dbReference type="eggNOG" id="COG2755">
    <property type="taxonomic scope" value="Bacteria"/>
</dbReference>
<proteinExistence type="predicted"/>
<dbReference type="Proteomes" id="UP000007177">
    <property type="component" value="Chromosome"/>
</dbReference>
<dbReference type="InterPro" id="IPR015919">
    <property type="entry name" value="Cadherin-like_sf"/>
</dbReference>
<dbReference type="Pfam" id="PF07538">
    <property type="entry name" value="ChW"/>
    <property type="match status" value="3"/>
</dbReference>
<dbReference type="Gene3D" id="2.60.40.3630">
    <property type="match status" value="5"/>
</dbReference>
<dbReference type="HOGENOM" id="CLU_237099_0_0_9"/>
<dbReference type="Pfam" id="PF18998">
    <property type="entry name" value="Flg_new_2"/>
    <property type="match status" value="2"/>
</dbReference>
<dbReference type="GO" id="GO:0005509">
    <property type="term" value="F:calcium ion binding"/>
    <property type="evidence" value="ECO:0007669"/>
    <property type="project" value="InterPro"/>
</dbReference>
<dbReference type="GO" id="GO:0016020">
    <property type="term" value="C:membrane"/>
    <property type="evidence" value="ECO:0007669"/>
    <property type="project" value="InterPro"/>
</dbReference>
<dbReference type="InterPro" id="IPR026906">
    <property type="entry name" value="LRR_5"/>
</dbReference>
<evidence type="ECO:0000313" key="3">
    <source>
        <dbReference type="EMBL" id="AFA50139.1"/>
    </source>
</evidence>
<evidence type="ECO:0000259" key="1">
    <source>
        <dbReference type="Pfam" id="PF07523"/>
    </source>
</evidence>
<dbReference type="PANTHER" id="PTHR45661">
    <property type="entry name" value="SURFACE ANTIGEN"/>
    <property type="match status" value="1"/>
</dbReference>
<dbReference type="OrthoDB" id="1821007at2"/>
<dbReference type="SUPFAM" id="SSF52058">
    <property type="entry name" value="L domain-like"/>
    <property type="match status" value="3"/>
</dbReference>
<dbReference type="InterPro" id="IPR032675">
    <property type="entry name" value="LRR_dom_sf"/>
</dbReference>
<dbReference type="SMART" id="SM00728">
    <property type="entry name" value="ChW"/>
    <property type="match status" value="3"/>
</dbReference>
<dbReference type="eggNOG" id="COG2247">
    <property type="taxonomic scope" value="Bacteria"/>
</dbReference>
<reference evidence="3 4" key="2">
    <citation type="journal article" date="2012" name="PLoS ONE">
        <title>An ancient pathway combining carbon dioxide fixation with the generation and utilization of a sodium ion gradient for ATP synthesis.</title>
        <authorList>
            <person name="Poehlein A."/>
            <person name="Schmidt S."/>
            <person name="Kaster A.K."/>
            <person name="Goenrich M."/>
            <person name="Vollmers J."/>
            <person name="Thurmer A."/>
            <person name="Bertsch J."/>
            <person name="Schuchmann K."/>
            <person name="Voigt B."/>
            <person name="Hecker M."/>
            <person name="Daniel R."/>
            <person name="Thauer R.K."/>
            <person name="Gottschalk G."/>
            <person name="Muller V."/>
        </authorList>
    </citation>
    <scope>NUCLEOTIDE SEQUENCE [LARGE SCALE GENOMIC DNA]</scope>
    <source>
        <strain evidence="4">ATCC 29683 / DSM 1030 / JCM 2381 / KCTC 1655 / WB1</strain>
    </source>
</reference>
<sequence length="1842" mass="192048">MKKKEFERIFVFLLVLVTTLLVGNISVNAATSGDYEYSVNPDGITCQITGYTGAGGNIVIPATIVEYTVTSFAEYAFADKDVLTSVTIPNGVISIAKGTFANCNKMTSITIPSSVTSVGSYAFDRCSSLINITIPSSVTSIGNYAFNRCSSLINITMPNSVSSIGAHAFSVCSSLTNIKIPDSVTSIADATFADCTSLSSVTISSSVTFIDKDAFYSCTSLTNITIPSSVEEIKPFAFDKCSNLANVFFDGELQVNQFAFINTNANLYCPNGNSGYFTTVSVQELETKTITINLTGKGTVTPSVTSGMPGETINLNIIPEKGYCLKSGSLKYYDNSYHGINETIFTMPSSDITVFAEFELDTIEPKVDQIFPSGTGIPISLSNISIVFSKPVTGLSNKKVSVSDGSNIYVYTIGESDNYFGGTASGDTATIPISRFLNGTEHLSLNYNADYIVAIEAGAYIDDASNLILGNNNVGSFSTIKAYTYTVNPDGTSCIITSYSGIGGNITIPASLDGYTVTSFAEYAFADCGVLTGVTIPSGVTSISKGAFANCSNLNSVTIPNSVISIGPYAFDQCSSLTGITIPDSVKSIGDYAFKDCSSLNSINILNGVTSIGDSAFSYCSKLTEVIIPSSVTAIANNAFFYCSGLNKVAIAGGVTSIGDNALTGCTGLTEISVDEANTYYSSLNGVLYNFDKTALICYPTGLSGAFTIPSSITSIGNNAFSNCSGLTGVTIPVSVTTIEVSAFSGCINLASVTIPSSITFLGNSAFQYCAALNHAYFDGHMPTTGLSVFDSCSGSLEYHSPSGNPGGITLSPLTTLETKAVTVSPTENGTISSSTIEGMPGETISLEITPVTGYRLKPGSLEYNDGSHDYSISGTSFTMPDNAITISGVFVEIDNTVPTANLVAPSGTSVALSAADMVLGFSETVTAVENKSVTISDGTNDYIYTIGVSDGYVSGIGSDCKATIPIQKFLNGTAPLSLGYNTTYTVTLEAGAYIDSADNETAASSIGSFKTEAEPIIVTSVTVKTAPTKITYTAGELLDLTGLVVTLNKSNSTTEDVPWADFGTKGITTTPTNGTGLSDSDSAVNITYTADNQSVSQSITVNPVTVTVTSVTVKTTPTKITYTAGELLDLTGLVVTLNKSNSTTEDVPLADFATKGITTTPTNGTGLSDSDNAVNITYTADNQSVSQSITVNPVTVTVTSVTVKTAPTKITYTAGDLLDLSGLVVTLNKSNSTTEDVPLADFATKGITTTPTNGTGLSDSDNAVTITYTADHQSVSQSITVNPAAVTVTSVTVKTAPTKITYTAGDLLDLTSLVITLHKSDSTTEDVPWADFATKGITTTPTNGTGLSDSDNAVTITYTADNQSVSQGITVNPVTVTVTSVTVKTAPTKITYTAGDLLDLSGLVVTLHKSDSTTEDVAYADFATKGITTTPTNGTGLSDSDSAVNITYTADHQSVSQSITVKVAPAITTNSLDNGVVGTAYGKSLTATADSPITWSIDSGDLPDGLTLNANTGHISGTPTTSGTFSFTVKAINNEGDDIKALSIYISSASSGNNGGNTGGDSPTPDPEAHLITTSSSIIFGSLTAGYTTPPAIQTMMVKNTGNQSVTLTQPTSEHYAIGPLSNNLLNKDETVTFTIQPKLGLAAGSYNESLSIVGTNGASVSIPLSFTVAEAPVAEKSVTVAYRGHIQNIGDYPLDGSWVNSPEIIGTVGQSKRIEGFEIRLEDTVPTGMELRYNVHVENKGWLYDENDCADWPKDGAYAGTRGESLRIEAVKLVLTDKDGKPYPGYSVYYRGHVQNIGDLPTESTDWYADGEKLGTVGSALRLEALLVKVVKNETDLSAY</sequence>
<dbReference type="EMBL" id="CP002987">
    <property type="protein sequence ID" value="AFA50139.1"/>
    <property type="molecule type" value="Genomic_DNA"/>
</dbReference>
<accession>H6LBL6</accession>
<dbReference type="InterPro" id="IPR013783">
    <property type="entry name" value="Ig-like_fold"/>
</dbReference>
<dbReference type="SUPFAM" id="SSF49313">
    <property type="entry name" value="Cadherin-like"/>
    <property type="match status" value="1"/>
</dbReference>
<evidence type="ECO:0000259" key="2">
    <source>
        <dbReference type="Pfam" id="PF18998"/>
    </source>
</evidence>
<dbReference type="Pfam" id="PF13306">
    <property type="entry name" value="LRR_5"/>
    <property type="match status" value="3"/>
</dbReference>